<sequence length="157" mass="16909">MQYSLVHRKPERELLPFAQLERRLVIAYSPLAQGLLSARHTSTDRVTGVRAANPHFLPENLDAAQPLFAVLREVADAHDATPAQVALAWVIRNPQVAAVPGASSVAQLKSNVAAADLTLADDEIDALSRASDAYQPLSGWRSVPRVARSIIGSRSAN</sequence>
<dbReference type="InterPro" id="IPR023210">
    <property type="entry name" value="NADP_OxRdtase_dom"/>
</dbReference>
<dbReference type="PANTHER" id="PTHR43364">
    <property type="entry name" value="NADH-SPECIFIC METHYLGLYOXAL REDUCTASE-RELATED"/>
    <property type="match status" value="1"/>
</dbReference>
<dbReference type="Pfam" id="PF00248">
    <property type="entry name" value="Aldo_ket_red"/>
    <property type="match status" value="1"/>
</dbReference>
<gene>
    <name evidence="2" type="ORF">KILIM_015_00850</name>
</gene>
<dbReference type="STRING" id="1184609.KILIM_015_00850"/>
<dbReference type="AlphaFoldDB" id="K6VFQ4"/>
<protein>
    <submittedName>
        <fullName evidence="2">Putative aldo/keto reductase</fullName>
    </submittedName>
</protein>
<dbReference type="SUPFAM" id="SSF51430">
    <property type="entry name" value="NAD(P)-linked oxidoreductase"/>
    <property type="match status" value="1"/>
</dbReference>
<name>K6VFQ4_9MICO</name>
<proteinExistence type="predicted"/>
<dbReference type="EMBL" id="BAHD01000015">
    <property type="protein sequence ID" value="GAB95023.1"/>
    <property type="molecule type" value="Genomic_DNA"/>
</dbReference>
<dbReference type="PANTHER" id="PTHR43364:SF6">
    <property type="entry name" value="OXIDOREDUCTASE-RELATED"/>
    <property type="match status" value="1"/>
</dbReference>
<accession>K6VFQ4</accession>
<reference evidence="2 3" key="1">
    <citation type="submission" date="2012-08" db="EMBL/GenBank/DDBJ databases">
        <title>Whole genome shotgun sequence of Kineosphaera limosa NBRC 100340.</title>
        <authorList>
            <person name="Yoshida I."/>
            <person name="Isaki S."/>
            <person name="Hosoyama A."/>
            <person name="Tsuchikane K."/>
            <person name="Katsumata H."/>
            <person name="Ando Y."/>
            <person name="Ohji S."/>
            <person name="Hamada M."/>
            <person name="Tamura T."/>
            <person name="Yamazoe A."/>
            <person name="Yamazaki S."/>
            <person name="Fujita N."/>
        </authorList>
    </citation>
    <scope>NUCLEOTIDE SEQUENCE [LARGE SCALE GENOMIC DNA]</scope>
    <source>
        <strain evidence="2 3">NBRC 100340</strain>
    </source>
</reference>
<evidence type="ECO:0000313" key="3">
    <source>
        <dbReference type="Proteomes" id="UP000008366"/>
    </source>
</evidence>
<dbReference type="GO" id="GO:0005829">
    <property type="term" value="C:cytosol"/>
    <property type="evidence" value="ECO:0007669"/>
    <property type="project" value="TreeGrafter"/>
</dbReference>
<organism evidence="2 3">
    <name type="scientific">Kineosphaera limosa NBRC 100340</name>
    <dbReference type="NCBI Taxonomy" id="1184609"/>
    <lineage>
        <taxon>Bacteria</taxon>
        <taxon>Bacillati</taxon>
        <taxon>Actinomycetota</taxon>
        <taxon>Actinomycetes</taxon>
        <taxon>Micrococcales</taxon>
        <taxon>Dermatophilaceae</taxon>
        <taxon>Kineosphaera</taxon>
    </lineage>
</organism>
<dbReference type="eggNOG" id="COG0667">
    <property type="taxonomic scope" value="Bacteria"/>
</dbReference>
<evidence type="ECO:0000313" key="2">
    <source>
        <dbReference type="EMBL" id="GAB95023.1"/>
    </source>
</evidence>
<dbReference type="InterPro" id="IPR036812">
    <property type="entry name" value="NAD(P)_OxRdtase_dom_sf"/>
</dbReference>
<dbReference type="Proteomes" id="UP000008366">
    <property type="component" value="Unassembled WGS sequence"/>
</dbReference>
<dbReference type="RefSeq" id="WP_006591555.1">
    <property type="nucleotide sequence ID" value="NZ_BAHD01000015.1"/>
</dbReference>
<dbReference type="Gene3D" id="3.20.20.100">
    <property type="entry name" value="NADP-dependent oxidoreductase domain"/>
    <property type="match status" value="1"/>
</dbReference>
<evidence type="ECO:0000259" key="1">
    <source>
        <dbReference type="Pfam" id="PF00248"/>
    </source>
</evidence>
<comment type="caution">
    <text evidence="2">The sequence shown here is derived from an EMBL/GenBank/DDBJ whole genome shotgun (WGS) entry which is preliminary data.</text>
</comment>
<dbReference type="InterPro" id="IPR050523">
    <property type="entry name" value="AKR_Detox_Biosynth"/>
</dbReference>
<keyword evidence="3" id="KW-1185">Reference proteome</keyword>
<feature type="domain" description="NADP-dependent oxidoreductase" evidence="1">
    <location>
        <begin position="1"/>
        <end position="129"/>
    </location>
</feature>